<dbReference type="InterPro" id="IPR011146">
    <property type="entry name" value="HIT-like"/>
</dbReference>
<name>A0ABN1QX72_9ACTN</name>
<evidence type="ECO:0000313" key="3">
    <source>
        <dbReference type="Proteomes" id="UP001500665"/>
    </source>
</evidence>
<protein>
    <recommendedName>
        <fullName evidence="1">HIT domain-containing protein</fullName>
    </recommendedName>
</protein>
<dbReference type="RefSeq" id="WP_344240160.1">
    <property type="nucleotide sequence ID" value="NZ_BAAAHH010000008.1"/>
</dbReference>
<sequence>MTFYCFANHRTPEQLAEMQRLEAAGICLFCPETFRKEGTHEALWEGDHWTITPNAYPYKGTALHLLLLPHEHVEDLADLGEPAQLELFTALRWARSAYDLTYYGLGVRNGDCHHTGGTIRHLHAHLLVGDPAPEAPPVRFRMSS</sequence>
<reference evidence="2 3" key="1">
    <citation type="journal article" date="2019" name="Int. J. Syst. Evol. Microbiol.">
        <title>The Global Catalogue of Microorganisms (GCM) 10K type strain sequencing project: providing services to taxonomists for standard genome sequencing and annotation.</title>
        <authorList>
            <consortium name="The Broad Institute Genomics Platform"/>
            <consortium name="The Broad Institute Genome Sequencing Center for Infectious Disease"/>
            <person name="Wu L."/>
            <person name="Ma J."/>
        </authorList>
    </citation>
    <scope>NUCLEOTIDE SEQUENCE [LARGE SCALE GENOMIC DNA]</scope>
    <source>
        <strain evidence="2 3">JCM 10696</strain>
    </source>
</reference>
<comment type="caution">
    <text evidence="2">The sequence shown here is derived from an EMBL/GenBank/DDBJ whole genome shotgun (WGS) entry which is preliminary data.</text>
</comment>
<evidence type="ECO:0000313" key="2">
    <source>
        <dbReference type="EMBL" id="GAA0948756.1"/>
    </source>
</evidence>
<dbReference type="Gene3D" id="3.30.428.10">
    <property type="entry name" value="HIT-like"/>
    <property type="match status" value="1"/>
</dbReference>
<gene>
    <name evidence="2" type="ORF">GCM10009550_25410</name>
</gene>
<feature type="domain" description="HIT" evidence="1">
    <location>
        <begin position="61"/>
        <end position="130"/>
    </location>
</feature>
<dbReference type="SUPFAM" id="SSF54197">
    <property type="entry name" value="HIT-like"/>
    <property type="match status" value="1"/>
</dbReference>
<accession>A0ABN1QX72</accession>
<organism evidence="2 3">
    <name type="scientific">Actinocorallia libanotica</name>
    <dbReference type="NCBI Taxonomy" id="46162"/>
    <lineage>
        <taxon>Bacteria</taxon>
        <taxon>Bacillati</taxon>
        <taxon>Actinomycetota</taxon>
        <taxon>Actinomycetes</taxon>
        <taxon>Streptosporangiales</taxon>
        <taxon>Thermomonosporaceae</taxon>
        <taxon>Actinocorallia</taxon>
    </lineage>
</organism>
<proteinExistence type="predicted"/>
<keyword evidence="3" id="KW-1185">Reference proteome</keyword>
<evidence type="ECO:0000259" key="1">
    <source>
        <dbReference type="Pfam" id="PF01230"/>
    </source>
</evidence>
<dbReference type="Pfam" id="PF01230">
    <property type="entry name" value="HIT"/>
    <property type="match status" value="1"/>
</dbReference>
<dbReference type="Proteomes" id="UP001500665">
    <property type="component" value="Unassembled WGS sequence"/>
</dbReference>
<dbReference type="EMBL" id="BAAAHH010000008">
    <property type="protein sequence ID" value="GAA0948756.1"/>
    <property type="molecule type" value="Genomic_DNA"/>
</dbReference>
<dbReference type="InterPro" id="IPR036265">
    <property type="entry name" value="HIT-like_sf"/>
</dbReference>